<feature type="region of interest" description="Disordered" evidence="1">
    <location>
        <begin position="1"/>
        <end position="21"/>
    </location>
</feature>
<evidence type="ECO:0000313" key="3">
    <source>
        <dbReference type="Proteomes" id="UP000182977"/>
    </source>
</evidence>
<sequence length="77" mass="8649">MMHVTGAITRINSKLPDGEPGHTVTLRFRPADHLPEIEETYFVDEPFPGEVGQVAVVEIVQRRVVRVKGVTTQPKRD</sequence>
<dbReference type="AlphaFoldDB" id="A0A1H2GEH4"/>
<accession>A0A1H2GEH4</accession>
<protein>
    <submittedName>
        <fullName evidence="2">Uncharacterized protein</fullName>
    </submittedName>
</protein>
<name>A0A1H2GEH4_9ACTN</name>
<dbReference type="Proteomes" id="UP000182977">
    <property type="component" value="Chromosome I"/>
</dbReference>
<evidence type="ECO:0000256" key="1">
    <source>
        <dbReference type="SAM" id="MobiDB-lite"/>
    </source>
</evidence>
<reference evidence="3" key="1">
    <citation type="submission" date="2016-10" db="EMBL/GenBank/DDBJ databases">
        <authorList>
            <person name="Varghese N."/>
            <person name="Submissions S."/>
        </authorList>
    </citation>
    <scope>NUCLEOTIDE SEQUENCE [LARGE SCALE GENOMIC DNA]</scope>
    <source>
        <strain evidence="3">DSM 45079</strain>
    </source>
</reference>
<proteinExistence type="predicted"/>
<organism evidence="2 3">
    <name type="scientific">Jiangella alkaliphila</name>
    <dbReference type="NCBI Taxonomy" id="419479"/>
    <lineage>
        <taxon>Bacteria</taxon>
        <taxon>Bacillati</taxon>
        <taxon>Actinomycetota</taxon>
        <taxon>Actinomycetes</taxon>
        <taxon>Jiangellales</taxon>
        <taxon>Jiangellaceae</taxon>
        <taxon>Jiangella</taxon>
    </lineage>
</organism>
<dbReference type="EMBL" id="LT629791">
    <property type="protein sequence ID" value="SDU17821.1"/>
    <property type="molecule type" value="Genomic_DNA"/>
</dbReference>
<dbReference type="RefSeq" id="WP_046766627.1">
    <property type="nucleotide sequence ID" value="NZ_KQ061219.1"/>
</dbReference>
<evidence type="ECO:0000313" key="2">
    <source>
        <dbReference type="EMBL" id="SDU17821.1"/>
    </source>
</evidence>
<gene>
    <name evidence="2" type="ORF">SAMN04488563_0445</name>
</gene>
<keyword evidence="3" id="KW-1185">Reference proteome</keyword>